<comment type="caution">
    <text evidence="1">The sequence shown here is derived from an EMBL/GenBank/DDBJ whole genome shotgun (WGS) entry which is preliminary data.</text>
</comment>
<protein>
    <submittedName>
        <fullName evidence="1">BfmA/BtgA family mobilization protein</fullName>
    </submittedName>
</protein>
<dbReference type="EMBL" id="JARFVA010000005">
    <property type="protein sequence ID" value="MDF0708363.1"/>
    <property type="molecule type" value="Genomic_DNA"/>
</dbReference>
<proteinExistence type="predicted"/>
<reference evidence="1 2" key="1">
    <citation type="submission" date="2023-03" db="EMBL/GenBank/DDBJ databases">
        <title>Muricauda XX sp. nov. and Muricauda XXX sp. nov., two novel species isolated from Okinawa Trough.</title>
        <authorList>
            <person name="Cao W."/>
            <person name="Deng X."/>
        </authorList>
    </citation>
    <scope>NUCLEOTIDE SEQUENCE [LARGE SCALE GENOMIC DNA]</scope>
    <source>
        <strain evidence="1 2">81s02</strain>
    </source>
</reference>
<dbReference type="RefSeq" id="WP_275650310.1">
    <property type="nucleotide sequence ID" value="NZ_JARFVA010000005.1"/>
</dbReference>
<name>A0ABT5XR38_9FLAO</name>
<gene>
    <name evidence="1" type="ORF">PY091_14145</name>
</gene>
<accession>A0ABT5XR38</accession>
<dbReference type="NCBIfam" id="NF041200">
    <property type="entry name" value="mob_BfmA_Nterm"/>
    <property type="match status" value="1"/>
</dbReference>
<sequence>MDKGYEKEKFNNMAIKKSVAMQFRRFSKKFGRSRSMTLLAMLDFFERHGISPDQEMGETIASLKYLIKRRFNAMVAIMRSIEKEQTLPTVGMMQALFNQELESDGEEWEGDFDFFEQQLTEMKTPSNPKLLDTEVTVSKIRYKQLEEQMEELKSDFGYVLEHVVESRNRIGKKHLIMDLDPEAIDKYKRKLR</sequence>
<organism evidence="1 2">
    <name type="scientific">Flagellimonas okinawensis</name>
    <dbReference type="NCBI Taxonomy" id="3031324"/>
    <lineage>
        <taxon>Bacteria</taxon>
        <taxon>Pseudomonadati</taxon>
        <taxon>Bacteroidota</taxon>
        <taxon>Flavobacteriia</taxon>
        <taxon>Flavobacteriales</taxon>
        <taxon>Flavobacteriaceae</taxon>
        <taxon>Flagellimonas</taxon>
    </lineage>
</organism>
<dbReference type="Proteomes" id="UP001217083">
    <property type="component" value="Unassembled WGS sequence"/>
</dbReference>
<dbReference type="InterPro" id="IPR048012">
    <property type="entry name" value="BfmA-like_N"/>
</dbReference>
<evidence type="ECO:0000313" key="1">
    <source>
        <dbReference type="EMBL" id="MDF0708363.1"/>
    </source>
</evidence>
<evidence type="ECO:0000313" key="2">
    <source>
        <dbReference type="Proteomes" id="UP001217083"/>
    </source>
</evidence>
<keyword evidence="2" id="KW-1185">Reference proteome</keyword>